<proteinExistence type="predicted"/>
<name>A0A2P5HFH2_DIAHE</name>
<protein>
    <recommendedName>
        <fullName evidence="4">Small secreted protein</fullName>
    </recommendedName>
</protein>
<reference evidence="2" key="1">
    <citation type="submission" date="2017-09" db="EMBL/GenBank/DDBJ databases">
        <title>Polyketide synthases of a Diaporthe helianthi virulent isolate.</title>
        <authorList>
            <person name="Baroncelli R."/>
        </authorList>
    </citation>
    <scope>NUCLEOTIDE SEQUENCE [LARGE SCALE GENOMIC DNA]</scope>
    <source>
        <strain evidence="2">7/96</strain>
    </source>
</reference>
<gene>
    <name evidence="2" type="ORF">DHEL01_v212598</name>
</gene>
<comment type="caution">
    <text evidence="2">The sequence shown here is derived from an EMBL/GenBank/DDBJ whole genome shotgun (WGS) entry which is preliminary data.</text>
</comment>
<feature type="chain" id="PRO_5015149559" description="Small secreted protein" evidence="1">
    <location>
        <begin position="28"/>
        <end position="188"/>
    </location>
</feature>
<dbReference type="EMBL" id="MAVT02002789">
    <property type="protein sequence ID" value="POS69010.1"/>
    <property type="molecule type" value="Genomic_DNA"/>
</dbReference>
<dbReference type="AlphaFoldDB" id="A0A2P5HFH2"/>
<keyword evidence="1" id="KW-0732">Signal</keyword>
<keyword evidence="3" id="KW-1185">Reference proteome</keyword>
<accession>A0A2P5HFH2</accession>
<dbReference type="OrthoDB" id="3223416at2759"/>
<dbReference type="Proteomes" id="UP000094444">
    <property type="component" value="Unassembled WGS sequence"/>
</dbReference>
<organism evidence="2 3">
    <name type="scientific">Diaporthe helianthi</name>
    <dbReference type="NCBI Taxonomy" id="158607"/>
    <lineage>
        <taxon>Eukaryota</taxon>
        <taxon>Fungi</taxon>
        <taxon>Dikarya</taxon>
        <taxon>Ascomycota</taxon>
        <taxon>Pezizomycotina</taxon>
        <taxon>Sordariomycetes</taxon>
        <taxon>Sordariomycetidae</taxon>
        <taxon>Diaporthales</taxon>
        <taxon>Diaporthaceae</taxon>
        <taxon>Diaporthe</taxon>
    </lineage>
</organism>
<evidence type="ECO:0000313" key="2">
    <source>
        <dbReference type="EMBL" id="POS69010.1"/>
    </source>
</evidence>
<feature type="signal peptide" evidence="1">
    <location>
        <begin position="1"/>
        <end position="27"/>
    </location>
</feature>
<evidence type="ECO:0000256" key="1">
    <source>
        <dbReference type="SAM" id="SignalP"/>
    </source>
</evidence>
<evidence type="ECO:0008006" key="4">
    <source>
        <dbReference type="Google" id="ProtNLM"/>
    </source>
</evidence>
<dbReference type="InParanoid" id="A0A2P5HFH2"/>
<sequence>MGPLSPTTTLLAAAAGALLLQPAAVLALRLNITALGAANNASTLECWEMDTPFAISTQQGTAGSAQLQLGNTSTISYSVLPAQFDAGVHNAPANQWVIFLSGLAHISLPEDETTSAYVSGGQFGLIFAADTADVSAKGHATSYPGITETIALQIPTQDGDVPAHSILHPGPCTAKDTVGLILLGTGGG</sequence>
<evidence type="ECO:0000313" key="3">
    <source>
        <dbReference type="Proteomes" id="UP000094444"/>
    </source>
</evidence>